<reference evidence="6 7" key="1">
    <citation type="submission" date="2023-10" db="EMBL/GenBank/DDBJ databases">
        <title>Chromosome-scale genome assembly provides insights into flower coloration mechanisms of Canna indica.</title>
        <authorList>
            <person name="Li C."/>
        </authorList>
    </citation>
    <scope>NUCLEOTIDE SEQUENCE [LARGE SCALE GENOMIC DNA]</scope>
    <source>
        <tissue evidence="6">Flower</tissue>
    </source>
</reference>
<dbReference type="EMBL" id="CP136892">
    <property type="protein sequence ID" value="WOL00005.1"/>
    <property type="molecule type" value="Genomic_DNA"/>
</dbReference>
<feature type="chain" id="PRO_5043051576" evidence="4">
    <location>
        <begin position="24"/>
        <end position="187"/>
    </location>
</feature>
<dbReference type="Gene3D" id="1.20.140.40">
    <property type="entry name" value="Invertase/pectin methylesterase inhibitor family protein"/>
    <property type="match status" value="1"/>
</dbReference>
<keyword evidence="2" id="KW-1015">Disulfide bond</keyword>
<dbReference type="GO" id="GO:0005576">
    <property type="term" value="C:extracellular region"/>
    <property type="evidence" value="ECO:0007669"/>
    <property type="project" value="UniProtKB-ARBA"/>
</dbReference>
<evidence type="ECO:0000256" key="3">
    <source>
        <dbReference type="ARBA" id="ARBA00038471"/>
    </source>
</evidence>
<evidence type="ECO:0000256" key="1">
    <source>
        <dbReference type="ARBA" id="ARBA00022729"/>
    </source>
</evidence>
<feature type="signal peptide" evidence="4">
    <location>
        <begin position="1"/>
        <end position="23"/>
    </location>
</feature>
<evidence type="ECO:0000313" key="7">
    <source>
        <dbReference type="Proteomes" id="UP001327560"/>
    </source>
</evidence>
<dbReference type="Proteomes" id="UP001327560">
    <property type="component" value="Chromosome 3"/>
</dbReference>
<proteinExistence type="inferred from homology"/>
<gene>
    <name evidence="6" type="ORF">Cni_G08716</name>
</gene>
<dbReference type="SMART" id="SM00856">
    <property type="entry name" value="PMEI"/>
    <property type="match status" value="1"/>
</dbReference>
<dbReference type="PANTHER" id="PTHR35357:SF25">
    <property type="entry name" value="OS02G0103300 PROTEIN"/>
    <property type="match status" value="1"/>
</dbReference>
<evidence type="ECO:0000256" key="2">
    <source>
        <dbReference type="ARBA" id="ARBA00023157"/>
    </source>
</evidence>
<dbReference type="NCBIfam" id="TIGR01614">
    <property type="entry name" value="PME_inhib"/>
    <property type="match status" value="1"/>
</dbReference>
<evidence type="ECO:0000313" key="6">
    <source>
        <dbReference type="EMBL" id="WOL00005.1"/>
    </source>
</evidence>
<keyword evidence="7" id="KW-1185">Reference proteome</keyword>
<keyword evidence="1 4" id="KW-0732">Signal</keyword>
<protein>
    <submittedName>
        <fullName evidence="6">Invertase inhibitor</fullName>
    </submittedName>
</protein>
<dbReference type="Pfam" id="PF04043">
    <property type="entry name" value="PMEI"/>
    <property type="match status" value="1"/>
</dbReference>
<comment type="similarity">
    <text evidence="3">Belongs to the PMEI family.</text>
</comment>
<dbReference type="SUPFAM" id="SSF101148">
    <property type="entry name" value="Plant invertase/pectin methylesterase inhibitor"/>
    <property type="match status" value="1"/>
</dbReference>
<evidence type="ECO:0000259" key="5">
    <source>
        <dbReference type="SMART" id="SM00856"/>
    </source>
</evidence>
<dbReference type="GO" id="GO:0004857">
    <property type="term" value="F:enzyme inhibitor activity"/>
    <property type="evidence" value="ECO:0007669"/>
    <property type="project" value="InterPro"/>
</dbReference>
<organism evidence="6 7">
    <name type="scientific">Canna indica</name>
    <name type="common">Indian-shot</name>
    <dbReference type="NCBI Taxonomy" id="4628"/>
    <lineage>
        <taxon>Eukaryota</taxon>
        <taxon>Viridiplantae</taxon>
        <taxon>Streptophyta</taxon>
        <taxon>Embryophyta</taxon>
        <taxon>Tracheophyta</taxon>
        <taxon>Spermatophyta</taxon>
        <taxon>Magnoliopsida</taxon>
        <taxon>Liliopsida</taxon>
        <taxon>Zingiberales</taxon>
        <taxon>Cannaceae</taxon>
        <taxon>Canna</taxon>
    </lineage>
</organism>
<feature type="domain" description="Pectinesterase inhibitor" evidence="5">
    <location>
        <begin position="31"/>
        <end position="182"/>
    </location>
</feature>
<dbReference type="InterPro" id="IPR035513">
    <property type="entry name" value="Invertase/methylesterase_inhib"/>
</dbReference>
<dbReference type="AlphaFoldDB" id="A0AAQ3K306"/>
<dbReference type="PANTHER" id="PTHR35357">
    <property type="entry name" value="OS02G0537100 PROTEIN"/>
    <property type="match status" value="1"/>
</dbReference>
<evidence type="ECO:0000256" key="4">
    <source>
        <dbReference type="SAM" id="SignalP"/>
    </source>
</evidence>
<name>A0AAQ3K306_9LILI</name>
<dbReference type="CDD" id="cd15795">
    <property type="entry name" value="PMEI-Pla_a_1_like"/>
    <property type="match status" value="1"/>
</dbReference>
<dbReference type="InterPro" id="IPR034088">
    <property type="entry name" value="Pla_a_1-like"/>
</dbReference>
<accession>A0AAQ3K306</accession>
<sequence length="187" mass="19971">MHLLPFLCLLAFSLSATSSHAAAAPGQQTCSSPASIEDACKFVSERKMTVGYDFCLSSLKKATKSMHSTDPHDLAEAATKLAIAHAMSTENKIDELMDLETDAKDKACFSECLDVYTDAVERMRDALDNISTRVYGKATMQLEGAVNAGAKCEAAFAGSKGSSPLVTMDQEYSQLANIALGILMSLE</sequence>
<dbReference type="InterPro" id="IPR006501">
    <property type="entry name" value="Pectinesterase_inhib_dom"/>
</dbReference>
<dbReference type="FunFam" id="1.20.140.40:FF:000002">
    <property type="entry name" value="Putative invertase inhibitor"/>
    <property type="match status" value="1"/>
</dbReference>